<feature type="transmembrane region" description="Helical" evidence="15">
    <location>
        <begin position="535"/>
        <end position="555"/>
    </location>
</feature>
<evidence type="ECO:0000256" key="9">
    <source>
        <dbReference type="ARBA" id="ARBA00023170"/>
    </source>
</evidence>
<keyword evidence="12 13" id="KW-0407">Ion channel</keyword>
<evidence type="ECO:0000256" key="11">
    <source>
        <dbReference type="ARBA" id="ARBA00023286"/>
    </source>
</evidence>
<sequence>MLKYSKHCFSFFPFLLFSYVLIGFTIKLETASSSGLYGTRDSTRLVYNIGVVVDVNSNMGAMANICLSMALSDLYAKHPNYETRLSLQRWESLGAVAAAPAVGYLPQASAEASFAIQLGDNLSPSYSPLLIRTTMPDFSRLAEATVSTLEMFEWNKVTLIYEDMEFSNAIIPYLTDALVNKDIQLSHKIAIPTFAEDFQISEKLEVLMSSQSEVFVVHMSSNLASRLFVVANKEGMMGKGFAWLVTDGLSNFVDTMDPIAIDSMKGVIGLKPYVPKTRALKNFRTRYKRISSMKQNKAATKLNLLGLWLYDIVWGLGMTVERIGNVNSGFLKEMNDRTWLIGILNPSFRGISGVLDLLNRQFQPSVFEIFNITGKRNIVIGYWTNDQGISKNNNSTSRNTPRILQAEEPTRAKWTIGVPSKKGFTEFVNIQSGNKSNDDELPGFSIEVFRKVWDLALPSTSSYEFVNIDGTYDDLCCQVKYQKIHAAVGDISIVASRTNCVDFTLPYLETGVAMLIKVRHNGPKDMWIFLKPLSWDLWLVIIAICIFIGIVVRVLEHHENTEFNGSARKQLSTILMFPCQSVAIPQRDMVVTNGSRLVLVSYTANLSSILTVNQLQPTIPSIKELRKSYVGYQNHSFVKGFLINQLGFQESMLKPYCSVDDYQEALSKGSENEGVSAIFDEIPYIKLFLAQYTTGYLMVGPTYRTDGLGFALPIGSPMVANFSRAILNFTQGKYMNSLEKKYYGMVSIDQDETGAVSSASPSLTSRSFAGLFIIISIIILLALLSSKIHILRRLIQRYIFSNSGDVSGPRVQPSADITASIAHPPQISNVEENHNSNQNNRDESIDKAILEGHSS</sequence>
<dbReference type="EMBL" id="SMMG02000008">
    <property type="protein sequence ID" value="KAA3464095.1"/>
    <property type="molecule type" value="Genomic_DNA"/>
</dbReference>
<dbReference type="InterPro" id="IPR001320">
    <property type="entry name" value="Iontro_rcpt_C"/>
</dbReference>
<evidence type="ECO:0000259" key="16">
    <source>
        <dbReference type="SMART" id="SM00079"/>
    </source>
</evidence>
<dbReference type="InterPro" id="IPR028082">
    <property type="entry name" value="Peripla_BP_I"/>
</dbReference>
<evidence type="ECO:0000256" key="13">
    <source>
        <dbReference type="PIRNR" id="PIRNR037090"/>
    </source>
</evidence>
<protein>
    <recommendedName>
        <fullName evidence="13">Glutamate receptor</fullName>
    </recommendedName>
</protein>
<dbReference type="OrthoDB" id="981377at2759"/>
<feature type="domain" description="Ionotropic glutamate receptor C-terminal" evidence="16">
    <location>
        <begin position="415"/>
        <end position="745"/>
    </location>
</feature>
<evidence type="ECO:0000256" key="12">
    <source>
        <dbReference type="ARBA" id="ARBA00023303"/>
    </source>
</evidence>
<evidence type="ECO:0000256" key="10">
    <source>
        <dbReference type="ARBA" id="ARBA00023180"/>
    </source>
</evidence>
<comment type="caution">
    <text evidence="17">The sequence shown here is derived from an EMBL/GenBank/DDBJ whole genome shotgun (WGS) entry which is preliminary data.</text>
</comment>
<keyword evidence="9 13" id="KW-0675">Receptor</keyword>
<keyword evidence="11 13" id="KW-1071">Ligand-gated ion channel</keyword>
<evidence type="ECO:0000256" key="3">
    <source>
        <dbReference type="ARBA" id="ARBA00022448"/>
    </source>
</evidence>
<dbReference type="PANTHER" id="PTHR18966">
    <property type="entry name" value="IONOTROPIC GLUTAMATE RECEPTOR"/>
    <property type="match status" value="1"/>
</dbReference>
<dbReference type="SMART" id="SM00079">
    <property type="entry name" value="PBPe"/>
    <property type="match status" value="1"/>
</dbReference>
<dbReference type="FunFam" id="3.40.50.2300:FF:000188">
    <property type="entry name" value="Glutamate receptor"/>
    <property type="match status" value="1"/>
</dbReference>
<evidence type="ECO:0000256" key="1">
    <source>
        <dbReference type="ARBA" id="ARBA00004141"/>
    </source>
</evidence>
<dbReference type="Gene3D" id="3.40.50.2300">
    <property type="match status" value="1"/>
</dbReference>
<dbReference type="PIRSF" id="PIRSF037090">
    <property type="entry name" value="Iontro_Glu-like_rcpt_pln"/>
    <property type="match status" value="1"/>
</dbReference>
<dbReference type="GO" id="GO:0015276">
    <property type="term" value="F:ligand-gated monoatomic ion channel activity"/>
    <property type="evidence" value="ECO:0007669"/>
    <property type="project" value="InterPro"/>
</dbReference>
<name>A0A5B6V4K7_9ROSI</name>
<evidence type="ECO:0000256" key="7">
    <source>
        <dbReference type="ARBA" id="ARBA00023065"/>
    </source>
</evidence>
<evidence type="ECO:0000256" key="2">
    <source>
        <dbReference type="ARBA" id="ARBA00008685"/>
    </source>
</evidence>
<evidence type="ECO:0000313" key="17">
    <source>
        <dbReference type="EMBL" id="KAA3464095.1"/>
    </source>
</evidence>
<evidence type="ECO:0000256" key="5">
    <source>
        <dbReference type="ARBA" id="ARBA00022729"/>
    </source>
</evidence>
<dbReference type="Proteomes" id="UP000325315">
    <property type="component" value="Unassembled WGS sequence"/>
</dbReference>
<evidence type="ECO:0000256" key="8">
    <source>
        <dbReference type="ARBA" id="ARBA00023136"/>
    </source>
</evidence>
<dbReference type="SUPFAM" id="SSF53822">
    <property type="entry name" value="Periplasmic binding protein-like I"/>
    <property type="match status" value="1"/>
</dbReference>
<dbReference type="SUPFAM" id="SSF53850">
    <property type="entry name" value="Periplasmic binding protein-like II"/>
    <property type="match status" value="1"/>
</dbReference>
<evidence type="ECO:0000313" key="18">
    <source>
        <dbReference type="Proteomes" id="UP000325315"/>
    </source>
</evidence>
<comment type="similarity">
    <text evidence="2 13">Belongs to the glutamate-gated ion channel (TC 1.A.10.1) family.</text>
</comment>
<dbReference type="InterPro" id="IPR017103">
    <property type="entry name" value="Iontropic_Glu_rcpt_pln"/>
</dbReference>
<accession>A0A5B6V4K7</accession>
<evidence type="ECO:0000256" key="14">
    <source>
        <dbReference type="SAM" id="MobiDB-lite"/>
    </source>
</evidence>
<dbReference type="Gene3D" id="1.10.287.70">
    <property type="match status" value="1"/>
</dbReference>
<reference evidence="18" key="1">
    <citation type="journal article" date="2019" name="Plant Biotechnol. J.">
        <title>Genome sequencing of the Australian wild diploid species Gossypium australe highlights disease resistance and delayed gland morphogenesis.</title>
        <authorList>
            <person name="Cai Y."/>
            <person name="Cai X."/>
            <person name="Wang Q."/>
            <person name="Wang P."/>
            <person name="Zhang Y."/>
            <person name="Cai C."/>
            <person name="Xu Y."/>
            <person name="Wang K."/>
            <person name="Zhou Z."/>
            <person name="Wang C."/>
            <person name="Geng S."/>
            <person name="Li B."/>
            <person name="Dong Q."/>
            <person name="Hou Y."/>
            <person name="Wang H."/>
            <person name="Ai P."/>
            <person name="Liu Z."/>
            <person name="Yi F."/>
            <person name="Sun M."/>
            <person name="An G."/>
            <person name="Cheng J."/>
            <person name="Zhang Y."/>
            <person name="Shi Q."/>
            <person name="Xie Y."/>
            <person name="Shi X."/>
            <person name="Chang Y."/>
            <person name="Huang F."/>
            <person name="Chen Y."/>
            <person name="Hong S."/>
            <person name="Mi L."/>
            <person name="Sun Q."/>
            <person name="Zhang L."/>
            <person name="Zhou B."/>
            <person name="Peng R."/>
            <person name="Zhang X."/>
            <person name="Liu F."/>
        </authorList>
    </citation>
    <scope>NUCLEOTIDE SEQUENCE [LARGE SCALE GENOMIC DNA]</scope>
    <source>
        <strain evidence="18">cv. PA1801</strain>
    </source>
</reference>
<dbReference type="GO" id="GO:0016020">
    <property type="term" value="C:membrane"/>
    <property type="evidence" value="ECO:0007669"/>
    <property type="project" value="UniProtKB-SubCell"/>
</dbReference>
<dbReference type="Pfam" id="PF00060">
    <property type="entry name" value="Lig_chan"/>
    <property type="match status" value="1"/>
</dbReference>
<dbReference type="InterPro" id="IPR015683">
    <property type="entry name" value="Ionotropic_Glu_rcpt"/>
</dbReference>
<evidence type="ECO:0000256" key="15">
    <source>
        <dbReference type="SAM" id="Phobius"/>
    </source>
</evidence>
<feature type="compositionally biased region" description="Basic and acidic residues" evidence="14">
    <location>
        <begin position="840"/>
        <end position="855"/>
    </location>
</feature>
<keyword evidence="8 13" id="KW-0472">Membrane</keyword>
<organism evidence="17 18">
    <name type="scientific">Gossypium australe</name>
    <dbReference type="NCBI Taxonomy" id="47621"/>
    <lineage>
        <taxon>Eukaryota</taxon>
        <taxon>Viridiplantae</taxon>
        <taxon>Streptophyta</taxon>
        <taxon>Embryophyta</taxon>
        <taxon>Tracheophyta</taxon>
        <taxon>Spermatophyta</taxon>
        <taxon>Magnoliopsida</taxon>
        <taxon>eudicotyledons</taxon>
        <taxon>Gunneridae</taxon>
        <taxon>Pentapetalae</taxon>
        <taxon>rosids</taxon>
        <taxon>malvids</taxon>
        <taxon>Malvales</taxon>
        <taxon>Malvaceae</taxon>
        <taxon>Malvoideae</taxon>
        <taxon>Gossypium</taxon>
    </lineage>
</organism>
<dbReference type="Pfam" id="PF01094">
    <property type="entry name" value="ANF_receptor"/>
    <property type="match status" value="1"/>
</dbReference>
<feature type="transmembrane region" description="Helical" evidence="15">
    <location>
        <begin position="767"/>
        <end position="784"/>
    </location>
</feature>
<gene>
    <name evidence="17" type="ORF">EPI10_008389</name>
</gene>
<dbReference type="FunFam" id="3.40.190.10:FF:000217">
    <property type="entry name" value="Glutamate receptor"/>
    <property type="match status" value="1"/>
</dbReference>
<keyword evidence="10" id="KW-0325">Glycoprotein</keyword>
<keyword evidence="18" id="KW-1185">Reference proteome</keyword>
<keyword evidence="3 13" id="KW-0813">Transport</keyword>
<evidence type="ECO:0000256" key="4">
    <source>
        <dbReference type="ARBA" id="ARBA00022692"/>
    </source>
</evidence>
<comment type="subcellular location">
    <subcellularLocation>
        <location evidence="1">Membrane</location>
        <topology evidence="1">Multi-pass membrane protein</topology>
    </subcellularLocation>
</comment>
<dbReference type="InterPro" id="IPR001828">
    <property type="entry name" value="ANF_lig-bd_rcpt"/>
</dbReference>
<keyword evidence="6 15" id="KW-1133">Transmembrane helix</keyword>
<feature type="region of interest" description="Disordered" evidence="14">
    <location>
        <begin position="828"/>
        <end position="855"/>
    </location>
</feature>
<dbReference type="AlphaFoldDB" id="A0A5B6V4K7"/>
<keyword evidence="7 13" id="KW-0406">Ion transport</keyword>
<comment type="function">
    <text evidence="13">Glutamate-gated receptor that probably acts as non-selective cation channel.</text>
</comment>
<keyword evidence="5" id="KW-0732">Signal</keyword>
<evidence type="ECO:0000256" key="6">
    <source>
        <dbReference type="ARBA" id="ARBA00022989"/>
    </source>
</evidence>
<keyword evidence="4 15" id="KW-0812">Transmembrane</keyword>
<dbReference type="Gene3D" id="3.40.190.10">
    <property type="entry name" value="Periplasmic binding protein-like II"/>
    <property type="match status" value="3"/>
</dbReference>
<proteinExistence type="inferred from homology"/>
<feature type="transmembrane region" description="Helical" evidence="15">
    <location>
        <begin position="7"/>
        <end position="26"/>
    </location>
</feature>
<dbReference type="CDD" id="cd13686">
    <property type="entry name" value="GluR_Plant"/>
    <property type="match status" value="1"/>
</dbReference>